<evidence type="ECO:0000313" key="1">
    <source>
        <dbReference type="EMBL" id="RST95767.1"/>
    </source>
</evidence>
<dbReference type="EMBL" id="NGJU01000009">
    <property type="protein sequence ID" value="RST95767.1"/>
    <property type="molecule type" value="Genomic_DNA"/>
</dbReference>
<evidence type="ECO:0000313" key="2">
    <source>
        <dbReference type="Proteomes" id="UP000287239"/>
    </source>
</evidence>
<gene>
    <name evidence="1" type="ORF">CBF35_07305</name>
</gene>
<keyword evidence="2" id="KW-1185">Reference proteome</keyword>
<reference evidence="1 2" key="1">
    <citation type="submission" date="2017-05" db="EMBL/GenBank/DDBJ databases">
        <title>Vagococcus spp. assemblies.</title>
        <authorList>
            <person name="Gulvik C.A."/>
        </authorList>
    </citation>
    <scope>NUCLEOTIDE SEQUENCE [LARGE SCALE GENOMIC DNA]</scope>
    <source>
        <strain evidence="1 2">NCFB 2777</strain>
    </source>
</reference>
<dbReference type="Proteomes" id="UP000287239">
    <property type="component" value="Unassembled WGS sequence"/>
</dbReference>
<organism evidence="1 2">
    <name type="scientific">Vagococcus salmoninarum</name>
    <dbReference type="NCBI Taxonomy" id="2739"/>
    <lineage>
        <taxon>Bacteria</taxon>
        <taxon>Bacillati</taxon>
        <taxon>Bacillota</taxon>
        <taxon>Bacilli</taxon>
        <taxon>Lactobacillales</taxon>
        <taxon>Enterococcaceae</taxon>
        <taxon>Vagococcus</taxon>
    </lineage>
</organism>
<evidence type="ECO:0008006" key="3">
    <source>
        <dbReference type="Google" id="ProtNLM"/>
    </source>
</evidence>
<dbReference type="GeneID" id="98568172"/>
<accession>A0A429ZPZ0</accession>
<name>A0A429ZPZ0_9ENTE</name>
<proteinExistence type="predicted"/>
<comment type="caution">
    <text evidence="1">The sequence shown here is derived from an EMBL/GenBank/DDBJ whole genome shotgun (WGS) entry which is preliminary data.</text>
</comment>
<dbReference type="AlphaFoldDB" id="A0A429ZPZ0"/>
<dbReference type="OrthoDB" id="2313159at2"/>
<dbReference type="RefSeq" id="WP_126779607.1">
    <property type="nucleotide sequence ID" value="NZ_NGJU01000009.1"/>
</dbReference>
<sequence length="176" mass="20586">MKNKCLKLGCILLLLGVFSFLSAQKYQKLNKIYQKGPVVSEKKIVEKQLIKLENLEFVVEDSVIRQEDETYYGDITLSIINKKKNNYGFKKQNVNVMENMFLTIPYSIAIPAIHVENLDGTMFHLADVKLNQRQTMKIHFKTDIKNYQQRNESSYFSFLMPEKDNKFTNYVLVLAD</sequence>
<protein>
    <recommendedName>
        <fullName evidence="3">DUF4352 domain-containing protein</fullName>
    </recommendedName>
</protein>